<dbReference type="RefSeq" id="WP_157678268.1">
    <property type="nucleotide sequence ID" value="NZ_CP021425.1"/>
</dbReference>
<dbReference type="InterPro" id="IPR011659">
    <property type="entry name" value="WD40"/>
</dbReference>
<reference evidence="2 3" key="1">
    <citation type="submission" date="2017-05" db="EMBL/GenBank/DDBJ databases">
        <title>Genomic insights into alkan degradation activity of Oleiphilus messinensis.</title>
        <authorList>
            <person name="Kozyavkin S.A."/>
            <person name="Slesarev A.I."/>
            <person name="Golyshin P.N."/>
            <person name="Korzhenkov A."/>
            <person name="Golyshina O.N."/>
            <person name="Toshchakov S.V."/>
        </authorList>
    </citation>
    <scope>NUCLEOTIDE SEQUENCE [LARGE SCALE GENOMIC DNA]</scope>
    <source>
        <strain evidence="2 3">ME102</strain>
    </source>
</reference>
<dbReference type="OrthoDB" id="221261at2"/>
<name>A0A1Y0I812_9GAMM</name>
<organism evidence="2 3">
    <name type="scientific">Oleiphilus messinensis</name>
    <dbReference type="NCBI Taxonomy" id="141451"/>
    <lineage>
        <taxon>Bacteria</taxon>
        <taxon>Pseudomonadati</taxon>
        <taxon>Pseudomonadota</taxon>
        <taxon>Gammaproteobacteria</taxon>
        <taxon>Oceanospirillales</taxon>
        <taxon>Oleiphilaceae</taxon>
        <taxon>Oleiphilus</taxon>
    </lineage>
</organism>
<protein>
    <submittedName>
        <fullName evidence="2">Type II secretion system protein C</fullName>
    </submittedName>
</protein>
<gene>
    <name evidence="2" type="ORF">OLMES_2307</name>
</gene>
<proteinExistence type="predicted"/>
<dbReference type="KEGG" id="ome:OLMES_2307"/>
<dbReference type="Proteomes" id="UP000196027">
    <property type="component" value="Chromosome"/>
</dbReference>
<keyword evidence="3" id="KW-1185">Reference proteome</keyword>
<evidence type="ECO:0000313" key="3">
    <source>
        <dbReference type="Proteomes" id="UP000196027"/>
    </source>
</evidence>
<dbReference type="PROSITE" id="PS51257">
    <property type="entry name" value="PROKAR_LIPOPROTEIN"/>
    <property type="match status" value="1"/>
</dbReference>
<dbReference type="EMBL" id="CP021425">
    <property type="protein sequence ID" value="ARU56370.1"/>
    <property type="molecule type" value="Genomic_DNA"/>
</dbReference>
<evidence type="ECO:0000313" key="2">
    <source>
        <dbReference type="EMBL" id="ARU56370.1"/>
    </source>
</evidence>
<dbReference type="SUPFAM" id="SSF82171">
    <property type="entry name" value="DPP6 N-terminal domain-like"/>
    <property type="match status" value="1"/>
</dbReference>
<sequence>METPQNRLALGLNCGSRRILTLACVYTLALLAACDSGIGSDNQNPDPVVQSFPVAYVKRPLMDPEGRRYVRDLRDPARFNPGAVLYLKPQASASATAVDISSAAFISDDQPTPVYDVKDVSVSLDGERLLFAMRAPGDEDETTWNIWQYEIASGGLTRIIQSDTIANQGHDISPQYLPDGNIVFASTRQRQSKAVLLDEGKPQFSALEEDLRNPAFNLHTMAEDGSDITQITFNPSHDIDPGVLPTGQIVFSRWNNVGNNSAFDLYRVNPDGADLSLLYGHHSHDSGAGVQGQFSKPLPGGVGLEGEVFAAFTPVNSGQLGGDIVRINTDDYSDRDQLAKPDPGQVGEGIEPGQVSIAPDAIRLDSRPALGGRYLSAEPLRDGTQRYLISWSACRLQWQVEEENGDPAPRIVPCAGRIDSNGTILDESRSYTLAEPLYGLWIYDPAAGSRIPLLQPEENVVFADAVVAGVPNEKLIEQGTRGPSSDEELAAGEAGFGIVHIRSVYDLDGADISESGIAVLANPVQTRASERPARFLRVSKAVGIPPEAVHNTPESAFGVSRRLGMREILGYTPIEPDGSSTFRVPANVAFAIDVIDQNGLRIFEPHLSWLQVRPGETLECNGCHTGESRYPHRRDSEGLGSINVGASTTGLPHPGTHPELFADMGETMAETLARIQGVPDLLPDLSYQDNWTNPELSTPNAATALRYSDLATPAPVTASCAQNWTVFCRTVIHYETHIQPLWQLARTRIDNETGVLVEDHTCVTCHSALSSDTSVQIPAGQLDLTAQVSERNAAHMTSYQELLAGDDEQAIVDGLLVDRTVPVFDGEGNPVLVVDDTGEPILDAQGNPVVQVTTIPVERVMNPGDAWGSERFFPKFSAGGIHAGWLQPAELRLIAEWLDNGAQYYNDPFKVPEQ</sequence>
<accession>A0A1Y0I812</accession>
<dbReference type="Pfam" id="PF18582">
    <property type="entry name" value="HZS_alpha"/>
    <property type="match status" value="1"/>
</dbReference>
<dbReference type="Pfam" id="PF07676">
    <property type="entry name" value="PD40"/>
    <property type="match status" value="1"/>
</dbReference>
<feature type="domain" description="Hydrazine synthase alpha subunit middle" evidence="1">
    <location>
        <begin position="563"/>
        <end position="624"/>
    </location>
</feature>
<dbReference type="Gene3D" id="2.120.10.30">
    <property type="entry name" value="TolB, C-terminal domain"/>
    <property type="match status" value="2"/>
</dbReference>
<dbReference type="InterPro" id="IPR040698">
    <property type="entry name" value="HZS_alpha_mid"/>
</dbReference>
<dbReference type="AlphaFoldDB" id="A0A1Y0I812"/>
<evidence type="ECO:0000259" key="1">
    <source>
        <dbReference type="Pfam" id="PF18582"/>
    </source>
</evidence>
<dbReference type="InterPro" id="IPR011042">
    <property type="entry name" value="6-blade_b-propeller_TolB-like"/>
</dbReference>